<evidence type="ECO:0000313" key="6">
    <source>
        <dbReference type="Proteomes" id="UP000268084"/>
    </source>
</evidence>
<proteinExistence type="predicted"/>
<reference evidence="5 6" key="2">
    <citation type="submission" date="2018-12" db="EMBL/GenBank/DDBJ databases">
        <title>Nakamurella antarcticus sp. nov., isolated from Antarctica South Shetland Islands soil.</title>
        <authorList>
            <person name="Peng F."/>
        </authorList>
    </citation>
    <scope>NUCLEOTIDE SEQUENCE [LARGE SCALE GENOMIC DNA]</scope>
    <source>
        <strain evidence="5 6">S14-144</strain>
    </source>
</reference>
<accession>A0A3G8ZN53</accession>
<keyword evidence="6" id="KW-1185">Reference proteome</keyword>
<dbReference type="InterPro" id="IPR036388">
    <property type="entry name" value="WH-like_DNA-bd_sf"/>
</dbReference>
<dbReference type="Gene3D" id="1.10.10.10">
    <property type="entry name" value="Winged helix-like DNA-binding domain superfamily/Winged helix DNA-binding domain"/>
    <property type="match status" value="1"/>
</dbReference>
<dbReference type="PROSITE" id="PS50956">
    <property type="entry name" value="HTH_ASNC_2"/>
    <property type="match status" value="1"/>
</dbReference>
<dbReference type="SMART" id="SM00344">
    <property type="entry name" value="HTH_ASNC"/>
    <property type="match status" value="1"/>
</dbReference>
<dbReference type="RefSeq" id="WP_124799134.1">
    <property type="nucleotide sequence ID" value="NZ_CP034170.1"/>
</dbReference>
<dbReference type="EMBL" id="CP034170">
    <property type="protein sequence ID" value="AZI58225.1"/>
    <property type="molecule type" value="Genomic_DNA"/>
</dbReference>
<dbReference type="InterPro" id="IPR036390">
    <property type="entry name" value="WH_DNA-bd_sf"/>
</dbReference>
<dbReference type="GO" id="GO:0043565">
    <property type="term" value="F:sequence-specific DNA binding"/>
    <property type="evidence" value="ECO:0007669"/>
    <property type="project" value="InterPro"/>
</dbReference>
<feature type="domain" description="HTH asnC-type" evidence="4">
    <location>
        <begin position="4"/>
        <end position="65"/>
    </location>
</feature>
<dbReference type="Gene3D" id="3.30.70.920">
    <property type="match status" value="1"/>
</dbReference>
<dbReference type="SUPFAM" id="SSF46785">
    <property type="entry name" value="Winged helix' DNA-binding domain"/>
    <property type="match status" value="1"/>
</dbReference>
<sequence length="157" mass="16874">MPTVDSLDARLLLALDEDPNATILSLARTLGVARNTAHARLARLTESGAIKEFSRRLDPAALGYGLMAFVSVAISQTRPDVALAGLRLHPEVIEIHSTTGDADFLVKVVARDTQDLHRITNAILTIEGIVRTNTTVSLIETMPLRISALLRSAANGQ</sequence>
<evidence type="ECO:0000256" key="2">
    <source>
        <dbReference type="ARBA" id="ARBA00023125"/>
    </source>
</evidence>
<dbReference type="Proteomes" id="UP000268084">
    <property type="component" value="Chromosome"/>
</dbReference>
<dbReference type="PANTHER" id="PTHR30154:SF34">
    <property type="entry name" value="TRANSCRIPTIONAL REGULATOR AZLB"/>
    <property type="match status" value="1"/>
</dbReference>
<evidence type="ECO:0000259" key="4">
    <source>
        <dbReference type="PROSITE" id="PS50956"/>
    </source>
</evidence>
<keyword evidence="1" id="KW-0805">Transcription regulation</keyword>
<keyword evidence="2" id="KW-0238">DNA-binding</keyword>
<dbReference type="OrthoDB" id="9809462at2"/>
<keyword evidence="3" id="KW-0804">Transcription</keyword>
<dbReference type="Pfam" id="PF01037">
    <property type="entry name" value="AsnC_trans_reg"/>
    <property type="match status" value="1"/>
</dbReference>
<dbReference type="AlphaFoldDB" id="A0A3G8ZN53"/>
<name>A0A3G8ZN53_9ACTN</name>
<dbReference type="KEGG" id="nak:EH165_08820"/>
<dbReference type="GO" id="GO:0005829">
    <property type="term" value="C:cytosol"/>
    <property type="evidence" value="ECO:0007669"/>
    <property type="project" value="TreeGrafter"/>
</dbReference>
<dbReference type="InterPro" id="IPR011008">
    <property type="entry name" value="Dimeric_a/b-barrel"/>
</dbReference>
<evidence type="ECO:0000256" key="3">
    <source>
        <dbReference type="ARBA" id="ARBA00023163"/>
    </source>
</evidence>
<dbReference type="InterPro" id="IPR019888">
    <property type="entry name" value="Tscrpt_reg_AsnC-like"/>
</dbReference>
<evidence type="ECO:0000256" key="1">
    <source>
        <dbReference type="ARBA" id="ARBA00023015"/>
    </source>
</evidence>
<gene>
    <name evidence="5" type="ORF">EH165_08820</name>
</gene>
<organism evidence="5 6">
    <name type="scientific">Nakamurella antarctica</name>
    <dbReference type="NCBI Taxonomy" id="1902245"/>
    <lineage>
        <taxon>Bacteria</taxon>
        <taxon>Bacillati</taxon>
        <taxon>Actinomycetota</taxon>
        <taxon>Actinomycetes</taxon>
        <taxon>Nakamurellales</taxon>
        <taxon>Nakamurellaceae</taxon>
        <taxon>Nakamurella</taxon>
    </lineage>
</organism>
<reference evidence="5 6" key="1">
    <citation type="submission" date="2018-11" db="EMBL/GenBank/DDBJ databases">
        <authorList>
            <person name="Da X."/>
        </authorList>
    </citation>
    <scope>NUCLEOTIDE SEQUENCE [LARGE SCALE GENOMIC DNA]</scope>
    <source>
        <strain evidence="5 6">S14-144</strain>
    </source>
</reference>
<dbReference type="Pfam" id="PF13412">
    <property type="entry name" value="HTH_24"/>
    <property type="match status" value="1"/>
</dbReference>
<dbReference type="InterPro" id="IPR019887">
    <property type="entry name" value="Tscrpt_reg_AsnC/Lrp_C"/>
</dbReference>
<dbReference type="PANTHER" id="PTHR30154">
    <property type="entry name" value="LEUCINE-RESPONSIVE REGULATORY PROTEIN"/>
    <property type="match status" value="1"/>
</dbReference>
<dbReference type="InterPro" id="IPR000485">
    <property type="entry name" value="AsnC-type_HTH_dom"/>
</dbReference>
<dbReference type="PRINTS" id="PR00033">
    <property type="entry name" value="HTHASNC"/>
</dbReference>
<protein>
    <submittedName>
        <fullName evidence="5">Lrp/AsnC family transcriptional regulator</fullName>
    </submittedName>
</protein>
<evidence type="ECO:0000313" key="5">
    <source>
        <dbReference type="EMBL" id="AZI58225.1"/>
    </source>
</evidence>
<dbReference type="SUPFAM" id="SSF54909">
    <property type="entry name" value="Dimeric alpha+beta barrel"/>
    <property type="match status" value="1"/>
</dbReference>
<dbReference type="GO" id="GO:0043200">
    <property type="term" value="P:response to amino acid"/>
    <property type="evidence" value="ECO:0007669"/>
    <property type="project" value="TreeGrafter"/>
</dbReference>